<comment type="caution">
    <text evidence="15">The sequence shown here is derived from an EMBL/GenBank/DDBJ whole genome shotgun (WGS) entry which is preliminary data.</text>
</comment>
<keyword evidence="5" id="KW-0049">Antioxidant</keyword>
<evidence type="ECO:0000256" key="7">
    <source>
        <dbReference type="ARBA" id="ARBA00023157"/>
    </source>
</evidence>
<dbReference type="FunFam" id="3.40.30.10:FF:000007">
    <property type="entry name" value="Thioredoxin-dependent thiol peroxidase"/>
    <property type="match status" value="1"/>
</dbReference>
<dbReference type="EMBL" id="SCWD01000004">
    <property type="protein sequence ID" value="TDM00770.1"/>
    <property type="molecule type" value="Genomic_DNA"/>
</dbReference>
<dbReference type="PROSITE" id="PS51352">
    <property type="entry name" value="THIOREDOXIN_2"/>
    <property type="match status" value="1"/>
</dbReference>
<evidence type="ECO:0000256" key="5">
    <source>
        <dbReference type="ARBA" id="ARBA00022862"/>
    </source>
</evidence>
<protein>
    <recommendedName>
        <fullName evidence="3">thioredoxin-dependent peroxiredoxin</fullName>
        <ecNumber evidence="3">1.11.1.24</ecNumber>
    </recommendedName>
    <alternativeName>
        <fullName evidence="11">Bacterioferritin comigratory protein</fullName>
    </alternativeName>
    <alternativeName>
        <fullName evidence="9">Thioredoxin peroxidase</fullName>
    </alternativeName>
</protein>
<dbReference type="InterPro" id="IPR000866">
    <property type="entry name" value="AhpC/TSA"/>
</dbReference>
<dbReference type="InterPro" id="IPR024706">
    <property type="entry name" value="Peroxiredoxin_AhpC-typ"/>
</dbReference>
<evidence type="ECO:0000256" key="1">
    <source>
        <dbReference type="ARBA" id="ARBA00003330"/>
    </source>
</evidence>
<comment type="function">
    <text evidence="1">Thiol-specific peroxidase that catalyzes the reduction of hydrogen peroxide and organic hydroperoxides to water and alcohols, respectively. Plays a role in cell protection against oxidative stress by detoxifying peroxides and as sensor of hydrogen peroxide-mediated signaling events.</text>
</comment>
<dbReference type="InterPro" id="IPR013766">
    <property type="entry name" value="Thioredoxin_domain"/>
</dbReference>
<comment type="subunit">
    <text evidence="2">Monomer.</text>
</comment>
<evidence type="ECO:0000256" key="6">
    <source>
        <dbReference type="ARBA" id="ARBA00023002"/>
    </source>
</evidence>
<dbReference type="GO" id="GO:0034599">
    <property type="term" value="P:cellular response to oxidative stress"/>
    <property type="evidence" value="ECO:0007669"/>
    <property type="project" value="TreeGrafter"/>
</dbReference>
<dbReference type="InterPro" id="IPR036249">
    <property type="entry name" value="Thioredoxin-like_sf"/>
</dbReference>
<feature type="active site" description="Cysteine sulfenic acid (-SOH) intermediate; for peroxidase activity" evidence="13">
    <location>
        <position position="40"/>
    </location>
</feature>
<evidence type="ECO:0000256" key="3">
    <source>
        <dbReference type="ARBA" id="ARBA00013017"/>
    </source>
</evidence>
<dbReference type="OrthoDB" id="9812811at2"/>
<dbReference type="GO" id="GO:0045454">
    <property type="term" value="P:cell redox homeostasis"/>
    <property type="evidence" value="ECO:0007669"/>
    <property type="project" value="TreeGrafter"/>
</dbReference>
<evidence type="ECO:0000256" key="12">
    <source>
        <dbReference type="ARBA" id="ARBA00049091"/>
    </source>
</evidence>
<name>A0A9Q8CK40_9STAP</name>
<dbReference type="Proteomes" id="UP000295280">
    <property type="component" value="Unassembled WGS sequence"/>
</dbReference>
<evidence type="ECO:0000256" key="8">
    <source>
        <dbReference type="ARBA" id="ARBA00023284"/>
    </source>
</evidence>
<accession>A0A9Q8CK40</accession>
<dbReference type="SUPFAM" id="SSF52833">
    <property type="entry name" value="Thioredoxin-like"/>
    <property type="match status" value="1"/>
</dbReference>
<evidence type="ECO:0000256" key="4">
    <source>
        <dbReference type="ARBA" id="ARBA00022559"/>
    </source>
</evidence>
<dbReference type="PANTHER" id="PTHR42801">
    <property type="entry name" value="THIOREDOXIN-DEPENDENT PEROXIDE REDUCTASE"/>
    <property type="match status" value="1"/>
</dbReference>
<comment type="similarity">
    <text evidence="10">Belongs to the peroxiredoxin family. BCP/PrxQ subfamily.</text>
</comment>
<evidence type="ECO:0000256" key="10">
    <source>
        <dbReference type="ARBA" id="ARBA00038489"/>
    </source>
</evidence>
<keyword evidence="7" id="KW-1015">Disulfide bond</keyword>
<evidence type="ECO:0000256" key="13">
    <source>
        <dbReference type="PIRSR" id="PIRSR000239-1"/>
    </source>
</evidence>
<feature type="domain" description="Thioredoxin" evidence="14">
    <location>
        <begin position="1"/>
        <end position="145"/>
    </location>
</feature>
<evidence type="ECO:0000313" key="16">
    <source>
        <dbReference type="Proteomes" id="UP000295280"/>
    </source>
</evidence>
<dbReference type="AlphaFoldDB" id="A0A9Q8CK40"/>
<evidence type="ECO:0000256" key="9">
    <source>
        <dbReference type="ARBA" id="ARBA00032824"/>
    </source>
</evidence>
<dbReference type="PIRSF" id="PIRSF000239">
    <property type="entry name" value="AHPC"/>
    <property type="match status" value="1"/>
</dbReference>
<proteinExistence type="inferred from homology"/>
<evidence type="ECO:0000256" key="2">
    <source>
        <dbReference type="ARBA" id="ARBA00011245"/>
    </source>
</evidence>
<dbReference type="Gene3D" id="3.40.30.10">
    <property type="entry name" value="Glutaredoxin"/>
    <property type="match status" value="1"/>
</dbReference>
<evidence type="ECO:0000313" key="15">
    <source>
        <dbReference type="EMBL" id="TDM00770.1"/>
    </source>
</evidence>
<comment type="catalytic activity">
    <reaction evidence="12">
        <text>a hydroperoxide + [thioredoxin]-dithiol = an alcohol + [thioredoxin]-disulfide + H2O</text>
        <dbReference type="Rhea" id="RHEA:62620"/>
        <dbReference type="Rhea" id="RHEA-COMP:10698"/>
        <dbReference type="Rhea" id="RHEA-COMP:10700"/>
        <dbReference type="ChEBI" id="CHEBI:15377"/>
        <dbReference type="ChEBI" id="CHEBI:29950"/>
        <dbReference type="ChEBI" id="CHEBI:30879"/>
        <dbReference type="ChEBI" id="CHEBI:35924"/>
        <dbReference type="ChEBI" id="CHEBI:50058"/>
        <dbReference type="EC" id="1.11.1.24"/>
    </reaction>
</comment>
<evidence type="ECO:0000259" key="14">
    <source>
        <dbReference type="PROSITE" id="PS51352"/>
    </source>
</evidence>
<gene>
    <name evidence="15" type="ORF">ERX40_09515</name>
</gene>
<dbReference type="PANTHER" id="PTHR42801:SF4">
    <property type="entry name" value="AHPC_TSA FAMILY PROTEIN"/>
    <property type="match status" value="1"/>
</dbReference>
<dbReference type="GO" id="GO:0005737">
    <property type="term" value="C:cytoplasm"/>
    <property type="evidence" value="ECO:0007669"/>
    <property type="project" value="TreeGrafter"/>
</dbReference>
<keyword evidence="8" id="KW-0676">Redox-active center</keyword>
<reference evidence="15 16" key="1">
    <citation type="submission" date="2019-01" db="EMBL/GenBank/DDBJ databases">
        <title>Draft genome sequences of the type strains of six Macrococcus species.</title>
        <authorList>
            <person name="Mazhar S."/>
            <person name="Altermann E."/>
            <person name="Hill C."/>
            <person name="Mcauliffe O."/>
        </authorList>
    </citation>
    <scope>NUCLEOTIDE SEQUENCE [LARGE SCALE GENOMIC DNA]</scope>
    <source>
        <strain evidence="15 16">ATCC 51828</strain>
    </source>
</reference>
<keyword evidence="4" id="KW-0575">Peroxidase</keyword>
<dbReference type="GO" id="GO:0008379">
    <property type="term" value="F:thioredoxin peroxidase activity"/>
    <property type="evidence" value="ECO:0007669"/>
    <property type="project" value="TreeGrafter"/>
</dbReference>
<keyword evidence="16" id="KW-1185">Reference proteome</keyword>
<dbReference type="Pfam" id="PF00578">
    <property type="entry name" value="AhpC-TSA"/>
    <property type="match status" value="1"/>
</dbReference>
<evidence type="ECO:0000256" key="11">
    <source>
        <dbReference type="ARBA" id="ARBA00041373"/>
    </source>
</evidence>
<dbReference type="CDD" id="cd03017">
    <property type="entry name" value="PRX_BCP"/>
    <property type="match status" value="1"/>
</dbReference>
<dbReference type="EC" id="1.11.1.24" evidence="3"/>
<keyword evidence="6" id="KW-0560">Oxidoreductase</keyword>
<sequence>MMKLPAFEMKNQNGEIVTEEMLKGKCTILYFYPRDHTPTCTTQAINFTENLAELKERGIQVYGVNGDSMKKHQNFIAKHNIGFDLLVDEDYQLTRELGIYKMKKVFGKESPGIVRTTLLIGPDLTIEKRIDNVKVKNQLENLLEK</sequence>
<organism evidence="15 16">
    <name type="scientific">Macrococcus carouselicus</name>
    <dbReference type="NCBI Taxonomy" id="69969"/>
    <lineage>
        <taxon>Bacteria</taxon>
        <taxon>Bacillati</taxon>
        <taxon>Bacillota</taxon>
        <taxon>Bacilli</taxon>
        <taxon>Bacillales</taxon>
        <taxon>Staphylococcaceae</taxon>
        <taxon>Macrococcus</taxon>
    </lineage>
</organism>
<dbReference type="InterPro" id="IPR050924">
    <property type="entry name" value="Peroxiredoxin_BCP/PrxQ"/>
</dbReference>